<evidence type="ECO:0000256" key="13">
    <source>
        <dbReference type="ARBA" id="ARBA00044515"/>
    </source>
</evidence>
<feature type="compositionally biased region" description="Basic and acidic residues" evidence="18">
    <location>
        <begin position="541"/>
        <end position="561"/>
    </location>
</feature>
<dbReference type="InterPro" id="IPR000504">
    <property type="entry name" value="RRM_dom"/>
</dbReference>
<dbReference type="PANTHER" id="PTHR45814">
    <property type="entry name" value="HISTONE-LYSINE N-METHYLTRANSFERASE SETD1"/>
    <property type="match status" value="1"/>
</dbReference>
<feature type="compositionally biased region" description="Basic and acidic residues" evidence="18">
    <location>
        <begin position="281"/>
        <end position="294"/>
    </location>
</feature>
<evidence type="ECO:0000256" key="6">
    <source>
        <dbReference type="ARBA" id="ARBA00022603"/>
    </source>
</evidence>
<dbReference type="PIRSF" id="PIRSF037104">
    <property type="entry name" value="Histone_H3-K4_mtfrase_Set1_fun"/>
    <property type="match status" value="1"/>
</dbReference>
<dbReference type="InterPro" id="IPR035979">
    <property type="entry name" value="RBD_domain_sf"/>
</dbReference>
<dbReference type="PANTHER" id="PTHR45814:SF2">
    <property type="entry name" value="HISTONE-LYSINE N-METHYLTRANSFERASE SETD1"/>
    <property type="match status" value="1"/>
</dbReference>
<keyword evidence="23" id="KW-1185">Reference proteome</keyword>
<feature type="compositionally biased region" description="Gly residues" evidence="18">
    <location>
        <begin position="101"/>
        <end position="111"/>
    </location>
</feature>
<dbReference type="Pfam" id="PF00856">
    <property type="entry name" value="SET"/>
    <property type="match status" value="1"/>
</dbReference>
<dbReference type="CDD" id="cd12303">
    <property type="entry name" value="RRM_spSet1p_like"/>
    <property type="match status" value="1"/>
</dbReference>
<feature type="domain" description="Post-SET" evidence="21">
    <location>
        <begin position="1380"/>
        <end position="1396"/>
    </location>
</feature>
<dbReference type="PROSITE" id="PS50280">
    <property type="entry name" value="SET"/>
    <property type="match status" value="1"/>
</dbReference>
<comment type="caution">
    <text evidence="22">The sequence shown here is derived from an EMBL/GenBank/DDBJ whole genome shotgun (WGS) entry which is preliminary data.</text>
</comment>
<dbReference type="EC" id="2.1.1.354" evidence="3"/>
<feature type="region of interest" description="Disordered" evidence="18">
    <location>
        <begin position="145"/>
        <end position="314"/>
    </location>
</feature>
<dbReference type="InterPro" id="IPR044570">
    <property type="entry name" value="Set1-like"/>
</dbReference>
<dbReference type="SMART" id="SM01291">
    <property type="entry name" value="N-SET"/>
    <property type="match status" value="1"/>
</dbReference>
<protein>
    <recommendedName>
        <fullName evidence="4">Histone-lysine N-methyltransferase, H3 lysine-4 specific</fullName>
        <ecNumber evidence="3">2.1.1.354</ecNumber>
    </recommendedName>
    <alternativeName>
        <fullName evidence="11">SET domain-containing protein 1</fullName>
    </alternativeName>
</protein>
<feature type="compositionally biased region" description="Basic residues" evidence="18">
    <location>
        <begin position="849"/>
        <end position="858"/>
    </location>
</feature>
<comment type="catalytic activity">
    <reaction evidence="16">
        <text>N(6),N(6)-dimethyl-L-lysyl(4)-[histone H3] + S-adenosyl-L-methionine = N(6),N(6),N(6)-trimethyl-L-lysyl(4)-[histone H3] + S-adenosyl-L-homocysteine + H(+)</text>
        <dbReference type="Rhea" id="RHEA:60272"/>
        <dbReference type="Rhea" id="RHEA-COMP:15537"/>
        <dbReference type="Rhea" id="RHEA-COMP:15540"/>
        <dbReference type="ChEBI" id="CHEBI:15378"/>
        <dbReference type="ChEBI" id="CHEBI:57856"/>
        <dbReference type="ChEBI" id="CHEBI:59789"/>
        <dbReference type="ChEBI" id="CHEBI:61961"/>
        <dbReference type="ChEBI" id="CHEBI:61976"/>
    </reaction>
</comment>
<evidence type="ECO:0000313" key="22">
    <source>
        <dbReference type="EMBL" id="KAK6362782.1"/>
    </source>
</evidence>
<feature type="region of interest" description="Disordered" evidence="18">
    <location>
        <begin position="78"/>
        <end position="111"/>
    </location>
</feature>
<comment type="catalytic activity">
    <reaction evidence="14">
        <text>L-lysyl(4)-[histone H3] + 3 S-adenosyl-L-methionine = N(6),N(6),N(6)-trimethyl-L-lysyl(4)-[histone H3] + 3 S-adenosyl-L-homocysteine + 3 H(+)</text>
        <dbReference type="Rhea" id="RHEA:60260"/>
        <dbReference type="Rhea" id="RHEA-COMP:15537"/>
        <dbReference type="Rhea" id="RHEA-COMP:15547"/>
        <dbReference type="ChEBI" id="CHEBI:15378"/>
        <dbReference type="ChEBI" id="CHEBI:29969"/>
        <dbReference type="ChEBI" id="CHEBI:57856"/>
        <dbReference type="ChEBI" id="CHEBI:59789"/>
        <dbReference type="ChEBI" id="CHEBI:61961"/>
        <dbReference type="EC" id="2.1.1.354"/>
    </reaction>
</comment>
<evidence type="ECO:0000256" key="1">
    <source>
        <dbReference type="ARBA" id="ARBA00004123"/>
    </source>
</evidence>
<accession>A0AAV9VN03</accession>
<keyword evidence="9" id="KW-0156">Chromatin regulator</keyword>
<dbReference type="InterPro" id="IPR001214">
    <property type="entry name" value="SET_dom"/>
</dbReference>
<evidence type="ECO:0000256" key="3">
    <source>
        <dbReference type="ARBA" id="ARBA00012182"/>
    </source>
</evidence>
<evidence type="ECO:0000256" key="16">
    <source>
        <dbReference type="ARBA" id="ARBA00049129"/>
    </source>
</evidence>
<feature type="compositionally biased region" description="Pro residues" evidence="18">
    <location>
        <begin position="484"/>
        <end position="494"/>
    </location>
</feature>
<evidence type="ECO:0000256" key="8">
    <source>
        <dbReference type="ARBA" id="ARBA00022691"/>
    </source>
</evidence>
<keyword evidence="7" id="KW-0808">Transferase</keyword>
<evidence type="ECO:0000256" key="12">
    <source>
        <dbReference type="ARBA" id="ARBA00044492"/>
    </source>
</evidence>
<feature type="compositionally biased region" description="Low complexity" evidence="18">
    <location>
        <begin position="247"/>
        <end position="260"/>
    </location>
</feature>
<dbReference type="GO" id="GO:0003723">
    <property type="term" value="F:RNA binding"/>
    <property type="evidence" value="ECO:0007669"/>
    <property type="project" value="UniProtKB-UniRule"/>
</dbReference>
<feature type="region of interest" description="Disordered" evidence="18">
    <location>
        <begin position="1"/>
        <end position="66"/>
    </location>
</feature>
<dbReference type="GO" id="GO:0048188">
    <property type="term" value="C:Set1C/COMPASS complex"/>
    <property type="evidence" value="ECO:0007669"/>
    <property type="project" value="InterPro"/>
</dbReference>
<feature type="region of interest" description="Disordered" evidence="18">
    <location>
        <begin position="986"/>
        <end position="1045"/>
    </location>
</feature>
<dbReference type="GO" id="GO:0140999">
    <property type="term" value="F:histone H3K4 trimethyltransferase activity"/>
    <property type="evidence" value="ECO:0007669"/>
    <property type="project" value="UniProtKB-EC"/>
</dbReference>
<evidence type="ECO:0000259" key="20">
    <source>
        <dbReference type="PROSITE" id="PS50280"/>
    </source>
</evidence>
<feature type="region of interest" description="Disordered" evidence="18">
    <location>
        <begin position="718"/>
        <end position="740"/>
    </location>
</feature>
<evidence type="ECO:0000259" key="21">
    <source>
        <dbReference type="PROSITE" id="PS50868"/>
    </source>
</evidence>
<dbReference type="GO" id="GO:0005694">
    <property type="term" value="C:chromosome"/>
    <property type="evidence" value="ECO:0007669"/>
    <property type="project" value="UniProtKB-SubCell"/>
</dbReference>
<keyword evidence="6 22" id="KW-0489">Methyltransferase</keyword>
<evidence type="ECO:0000256" key="14">
    <source>
        <dbReference type="ARBA" id="ARBA00047571"/>
    </source>
</evidence>
<dbReference type="Gene3D" id="2.170.270.10">
    <property type="entry name" value="SET domain"/>
    <property type="match status" value="1"/>
</dbReference>
<comment type="function">
    <text evidence="12">Catalytic component of the COMPASS (Set1C) complex that specifically mono-, di- and trimethylates histone H3 to form H3K4me1/2/3. Binds RNAs which might negatively affect its histone methyltransferase activity. COMPASS recognizes ubiquitinated H2B on one face of the nucleosome which stimulates the methylation of H3 on the opposing face.</text>
</comment>
<comment type="subunit">
    <text evidence="13">Component of the Set1C/COMPASS complex.</text>
</comment>
<dbReference type="Pfam" id="PF11764">
    <property type="entry name" value="N-SET"/>
    <property type="match status" value="1"/>
</dbReference>
<evidence type="ECO:0000256" key="4">
    <source>
        <dbReference type="ARBA" id="ARBA00015839"/>
    </source>
</evidence>
<feature type="compositionally biased region" description="Basic and acidic residues" evidence="18">
    <location>
        <begin position="640"/>
        <end position="649"/>
    </location>
</feature>
<feature type="compositionally biased region" description="Low complexity" evidence="18">
    <location>
        <begin position="495"/>
        <end position="504"/>
    </location>
</feature>
<feature type="region of interest" description="Disordered" evidence="18">
    <location>
        <begin position="466"/>
        <end position="561"/>
    </location>
</feature>
<proteinExistence type="predicted"/>
<dbReference type="PROSITE" id="PS50868">
    <property type="entry name" value="POST_SET"/>
    <property type="match status" value="1"/>
</dbReference>
<dbReference type="Pfam" id="PF00076">
    <property type="entry name" value="RRM_1"/>
    <property type="match status" value="1"/>
</dbReference>
<dbReference type="SMART" id="SM00317">
    <property type="entry name" value="SET"/>
    <property type="match status" value="1"/>
</dbReference>
<sequence length="1396" mass="153912">MSSRTAGFADFFPDRPSALKEKDKAAAAAHTAHTTTTAATTQSASSPPPPSSSFQSAHKSRNNSLSSINHVRDSLTSSATSLSSSTTAATATTTTTTVCTAGGGGGGGGGGGSVVSTTNHVHCSSASSTATAVIQAIAIPTPTDDYDAGELSSSSAPASSGETSSLASNGSSSGPPFHNTHTLTPVTTTSSPPPRPSSPANSIKNEVTRTSLPAAATTTSVGSRTNLPAKSPASAVATMDGSTPNHSSSSSRRPGSSSGPKKYEKPVLPKRNYHIIFDPELESRGSTKKSEKAKPQYRFDGSGLPGPASDPRLKISNYHLGATKGKRRLRRSPYELHWPTDENTIGPGPPTQIVISGLTPLHTQQDVHMHFRMYGEIAELEIKLDPTTGASMGVAMVRYREVNGRKASAHESAKRAVASGNGSKIGMSIVTVEFDRDGDRSRRLMEKYLAKKKKDADDAAREVKIRNLAPKAPSSMLAAAKATSPPPLPPPPPQQQQQQQQPQQPREKSSRRDRSASRSRTPVRDAKQTDSRSRSTSRQGRSADRSKPAEVVERRIHPKTREQIGDNPYIFISAKSIPADEKFVVHLRGRLRRYEWDRIVVDDSGFFIRFARFSETERCFDMCDGMPLFSYVMEMEIHKGQNGRGDSRSTSRPRQRPFDGDSYRPGRDDKPKEKEKEARKKVVYHAGTSSMNLLGVDLRTMMIQDLKKRVSAPTIYDGADAHRSKRQKPSDTAPAFKAPLPYSPMHHIAVQSPSLKDDQPAPTLASRLAALPRFKKKERSVAARSAANKGSPIKRRVTNVADVRPLHHRLGRYDSDDSDEDDSNAPTRSASRAAYLSSDEDDTSTHHTGTPKKQKRGARSVSSRMVDLSTSSDEEEDDLLRKTSRKKKEERERKEQEEGEEEEEELDTHAVPDEMDVDDAMSGIVEVQPKGKHRLVISSSEEEEDDDLDEVDLVPVPDISQVREDLTLKDIQADDLQLEEVKPVVLDDEPLTETADEKTKVKKKKRPTKKLTLGKKKSTAKKSKKEVAEVVESEDEPVEDVKEDEAVPAVAPIARPSDSWPEWARPTQSEKPMRTFVDDEPYILDLDGLQGLVKDDEDLRFLQEALSNVEPADLGSVELWAYRQKEMKFVNLEVRGPTDKRFAYEGYYKQNVTGSARTQGSGRIPDAEKAQYLPHRLRLAKQKADREAATKAKDMSLANKESQPIVNNVVKDTSRSNRANNRRLAAEVNLQKQTLAAVDVHDVINFNQLKKRKKPVRFARSAIHNWGLYAMENISNNEMIIEYVGEIVRQQVADLREKNYLRSGIGSSYLFRIDETTVIDATKKGGIARFINHSCTPNCTAKIIKVEGTKRIVIYALRDIHKDEELTYDYKFEREIDSEERIPCLCGSSGCKGFLN</sequence>
<keyword evidence="10" id="KW-0539">Nucleus</keyword>
<organism evidence="22 23">
    <name type="scientific">Orbilia blumenaviensis</name>
    <dbReference type="NCBI Taxonomy" id="1796055"/>
    <lineage>
        <taxon>Eukaryota</taxon>
        <taxon>Fungi</taxon>
        <taxon>Dikarya</taxon>
        <taxon>Ascomycota</taxon>
        <taxon>Pezizomycotina</taxon>
        <taxon>Orbiliomycetes</taxon>
        <taxon>Orbiliales</taxon>
        <taxon>Orbiliaceae</taxon>
        <taxon>Orbilia</taxon>
    </lineage>
</organism>
<feature type="region of interest" description="Disordered" evidence="18">
    <location>
        <begin position="776"/>
        <end position="956"/>
    </location>
</feature>
<gene>
    <name evidence="22" type="primary">SET1</name>
    <name evidence="22" type="ORF">TWF730_000237</name>
</gene>
<comment type="catalytic activity">
    <reaction evidence="15">
        <text>N(6)-methyl-L-lysyl(4)-[histone H3] + S-adenosyl-L-methionine = N(6),N(6)-dimethyl-L-lysyl(4)-[histone H3] + S-adenosyl-L-homocysteine + H(+)</text>
        <dbReference type="Rhea" id="RHEA:60268"/>
        <dbReference type="Rhea" id="RHEA-COMP:15540"/>
        <dbReference type="Rhea" id="RHEA-COMP:15543"/>
        <dbReference type="ChEBI" id="CHEBI:15378"/>
        <dbReference type="ChEBI" id="CHEBI:57856"/>
        <dbReference type="ChEBI" id="CHEBI:59789"/>
        <dbReference type="ChEBI" id="CHEBI:61929"/>
        <dbReference type="ChEBI" id="CHEBI:61976"/>
    </reaction>
</comment>
<feature type="compositionally biased region" description="Acidic residues" evidence="18">
    <location>
        <begin position="940"/>
        <end position="952"/>
    </location>
</feature>
<evidence type="ECO:0000256" key="11">
    <source>
        <dbReference type="ARBA" id="ARBA00030093"/>
    </source>
</evidence>
<evidence type="ECO:0000256" key="15">
    <source>
        <dbReference type="ARBA" id="ARBA00047583"/>
    </source>
</evidence>
<evidence type="ECO:0000313" key="23">
    <source>
        <dbReference type="Proteomes" id="UP001373714"/>
    </source>
</evidence>
<evidence type="ECO:0000256" key="5">
    <source>
        <dbReference type="ARBA" id="ARBA00022454"/>
    </source>
</evidence>
<feature type="compositionally biased region" description="Low complexity" evidence="18">
    <location>
        <begin position="78"/>
        <end position="100"/>
    </location>
</feature>
<feature type="domain" description="SET" evidence="20">
    <location>
        <begin position="1254"/>
        <end position="1371"/>
    </location>
</feature>
<feature type="compositionally biased region" description="Low complexity" evidence="18">
    <location>
        <begin position="26"/>
        <end position="45"/>
    </location>
</feature>
<dbReference type="InterPro" id="IPR046341">
    <property type="entry name" value="SET_dom_sf"/>
</dbReference>
<feature type="domain" description="RRM" evidence="19">
    <location>
        <begin position="351"/>
        <end position="437"/>
    </location>
</feature>
<dbReference type="InterPro" id="IPR012677">
    <property type="entry name" value="Nucleotide-bd_a/b_plait_sf"/>
</dbReference>
<feature type="compositionally biased region" description="Acidic residues" evidence="18">
    <location>
        <begin position="1029"/>
        <end position="1043"/>
    </location>
</feature>
<feature type="compositionally biased region" description="Basic and acidic residues" evidence="18">
    <location>
        <begin position="656"/>
        <end position="680"/>
    </location>
</feature>
<dbReference type="SUPFAM" id="SSF82199">
    <property type="entry name" value="SET domain"/>
    <property type="match status" value="1"/>
</dbReference>
<feature type="compositionally biased region" description="Low complexity" evidence="18">
    <location>
        <begin position="149"/>
        <end position="190"/>
    </location>
</feature>
<evidence type="ECO:0000259" key="19">
    <source>
        <dbReference type="PROSITE" id="PS50102"/>
    </source>
</evidence>
<dbReference type="InterPro" id="IPR024657">
    <property type="entry name" value="COMPASS_Set1_N-SET"/>
</dbReference>
<feature type="compositionally biased region" description="Polar residues" evidence="18">
    <location>
        <begin position="200"/>
        <end position="228"/>
    </location>
</feature>
<dbReference type="Pfam" id="PF11767">
    <property type="entry name" value="SET_assoc"/>
    <property type="match status" value="1"/>
</dbReference>
<evidence type="ECO:0000256" key="7">
    <source>
        <dbReference type="ARBA" id="ARBA00022679"/>
    </source>
</evidence>
<dbReference type="CDD" id="cd20072">
    <property type="entry name" value="SET_SET1"/>
    <property type="match status" value="1"/>
</dbReference>
<dbReference type="InterPro" id="IPR003616">
    <property type="entry name" value="Post-SET_dom"/>
</dbReference>
<dbReference type="SUPFAM" id="SSF54928">
    <property type="entry name" value="RNA-binding domain, RBD"/>
    <property type="match status" value="1"/>
</dbReference>
<feature type="region of interest" description="Disordered" evidence="18">
    <location>
        <begin position="1188"/>
        <end position="1220"/>
    </location>
</feature>
<dbReference type="SMART" id="SM00508">
    <property type="entry name" value="PostSET"/>
    <property type="match status" value="1"/>
</dbReference>
<evidence type="ECO:0000256" key="10">
    <source>
        <dbReference type="ARBA" id="ARBA00023242"/>
    </source>
</evidence>
<evidence type="ECO:0000256" key="9">
    <source>
        <dbReference type="ARBA" id="ARBA00022853"/>
    </source>
</evidence>
<evidence type="ECO:0000256" key="17">
    <source>
        <dbReference type="PROSITE-ProRule" id="PRU00176"/>
    </source>
</evidence>
<keyword evidence="5" id="KW-0158">Chromosome</keyword>
<feature type="compositionally biased region" description="Basic residues" evidence="18">
    <location>
        <begin position="1000"/>
        <end position="1024"/>
    </location>
</feature>
<keyword evidence="17" id="KW-0694">RNA-binding</keyword>
<keyword evidence="8" id="KW-0949">S-adenosyl-L-methionine</keyword>
<feature type="compositionally biased region" description="Basic and acidic residues" evidence="18">
    <location>
        <begin position="505"/>
        <end position="533"/>
    </location>
</feature>
<dbReference type="Gene3D" id="3.30.70.330">
    <property type="match status" value="1"/>
</dbReference>
<dbReference type="SMART" id="SM00360">
    <property type="entry name" value="RRM"/>
    <property type="match status" value="1"/>
</dbReference>
<reference evidence="22 23" key="1">
    <citation type="submission" date="2019-10" db="EMBL/GenBank/DDBJ databases">
        <authorList>
            <person name="Palmer J.M."/>
        </authorList>
    </citation>
    <scope>NUCLEOTIDE SEQUENCE [LARGE SCALE GENOMIC DNA]</scope>
    <source>
        <strain evidence="22 23">TWF730</strain>
    </source>
</reference>
<dbReference type="InterPro" id="IPR017111">
    <property type="entry name" value="Set1_fungi"/>
</dbReference>
<dbReference type="PROSITE" id="PS50102">
    <property type="entry name" value="RRM"/>
    <property type="match status" value="1"/>
</dbReference>
<feature type="region of interest" description="Disordered" evidence="18">
    <location>
        <begin position="640"/>
        <end position="682"/>
    </location>
</feature>
<feature type="compositionally biased region" description="Basic and acidic residues" evidence="18">
    <location>
        <begin position="887"/>
        <end position="896"/>
    </location>
</feature>
<evidence type="ECO:0000256" key="18">
    <source>
        <dbReference type="SAM" id="MobiDB-lite"/>
    </source>
</evidence>
<dbReference type="InterPro" id="IPR024636">
    <property type="entry name" value="SET_assoc"/>
</dbReference>
<comment type="subcellular location">
    <subcellularLocation>
        <location evidence="2">Chromosome</location>
    </subcellularLocation>
    <subcellularLocation>
        <location evidence="1">Nucleus</location>
    </subcellularLocation>
</comment>
<dbReference type="PROSITE" id="PS51572">
    <property type="entry name" value="SAM_MT43_1"/>
    <property type="match status" value="1"/>
</dbReference>
<dbReference type="EMBL" id="JAVHNS010000001">
    <property type="protein sequence ID" value="KAK6362782.1"/>
    <property type="molecule type" value="Genomic_DNA"/>
</dbReference>
<feature type="compositionally biased region" description="Acidic residues" evidence="18">
    <location>
        <begin position="897"/>
        <end position="906"/>
    </location>
</feature>
<dbReference type="Proteomes" id="UP001373714">
    <property type="component" value="Unassembled WGS sequence"/>
</dbReference>
<evidence type="ECO:0000256" key="2">
    <source>
        <dbReference type="ARBA" id="ARBA00004286"/>
    </source>
</evidence>
<name>A0AAV9VN03_9PEZI</name>
<dbReference type="GO" id="GO:0032259">
    <property type="term" value="P:methylation"/>
    <property type="evidence" value="ECO:0007669"/>
    <property type="project" value="UniProtKB-KW"/>
</dbReference>